<sequence length="199" mass="23148">MPNVGIVALKRYNLSLCLPMVIMWFANMEILDLSGSDFRVLPEFLKECTSLHTLKLDDCHSLEDICAIPPNLRRLSALNCKSLNSSSKSMLVNKVLLYFLPESGRTTEYCFPSAEGEMIPEWFKHQSRGRTFPFWFRNKLPFIMIFFTTNSKPNFDESPTNHYVKKRKLRYLSLSQQCSQPLLKKQRLLDVEDLDTELV</sequence>
<accession>A0A392PMV4</accession>
<dbReference type="EMBL" id="LXQA010085516">
    <property type="protein sequence ID" value="MCI12770.1"/>
    <property type="molecule type" value="Genomic_DNA"/>
</dbReference>
<dbReference type="Proteomes" id="UP000265520">
    <property type="component" value="Unassembled WGS sequence"/>
</dbReference>
<organism evidence="1 2">
    <name type="scientific">Trifolium medium</name>
    <dbReference type="NCBI Taxonomy" id="97028"/>
    <lineage>
        <taxon>Eukaryota</taxon>
        <taxon>Viridiplantae</taxon>
        <taxon>Streptophyta</taxon>
        <taxon>Embryophyta</taxon>
        <taxon>Tracheophyta</taxon>
        <taxon>Spermatophyta</taxon>
        <taxon>Magnoliopsida</taxon>
        <taxon>eudicotyledons</taxon>
        <taxon>Gunneridae</taxon>
        <taxon>Pentapetalae</taxon>
        <taxon>rosids</taxon>
        <taxon>fabids</taxon>
        <taxon>Fabales</taxon>
        <taxon>Fabaceae</taxon>
        <taxon>Papilionoideae</taxon>
        <taxon>50 kb inversion clade</taxon>
        <taxon>NPAAA clade</taxon>
        <taxon>Hologalegina</taxon>
        <taxon>IRL clade</taxon>
        <taxon>Trifolieae</taxon>
        <taxon>Trifolium</taxon>
    </lineage>
</organism>
<keyword evidence="2" id="KW-1185">Reference proteome</keyword>
<reference evidence="1 2" key="1">
    <citation type="journal article" date="2018" name="Front. Plant Sci.">
        <title>Red Clover (Trifolium pratense) and Zigzag Clover (T. medium) - A Picture of Genomic Similarities and Differences.</title>
        <authorList>
            <person name="Dluhosova J."/>
            <person name="Istvanek J."/>
            <person name="Nedelnik J."/>
            <person name="Repkova J."/>
        </authorList>
    </citation>
    <scope>NUCLEOTIDE SEQUENCE [LARGE SCALE GENOMIC DNA]</scope>
    <source>
        <strain evidence="2">cv. 10/8</strain>
        <tissue evidence="1">Leaf</tissue>
    </source>
</reference>
<dbReference type="SUPFAM" id="SSF52058">
    <property type="entry name" value="L domain-like"/>
    <property type="match status" value="1"/>
</dbReference>
<comment type="caution">
    <text evidence="1">The sequence shown here is derived from an EMBL/GenBank/DDBJ whole genome shotgun (WGS) entry which is preliminary data.</text>
</comment>
<feature type="non-terminal residue" evidence="1">
    <location>
        <position position="199"/>
    </location>
</feature>
<dbReference type="InterPro" id="IPR032675">
    <property type="entry name" value="LRR_dom_sf"/>
</dbReference>
<dbReference type="AlphaFoldDB" id="A0A392PMV4"/>
<proteinExistence type="predicted"/>
<name>A0A392PMV4_9FABA</name>
<evidence type="ECO:0000313" key="1">
    <source>
        <dbReference type="EMBL" id="MCI12770.1"/>
    </source>
</evidence>
<protein>
    <submittedName>
        <fullName evidence="1">Disease resistance protein</fullName>
    </submittedName>
</protein>
<dbReference type="Gene3D" id="3.80.10.10">
    <property type="entry name" value="Ribonuclease Inhibitor"/>
    <property type="match status" value="1"/>
</dbReference>
<evidence type="ECO:0000313" key="2">
    <source>
        <dbReference type="Proteomes" id="UP000265520"/>
    </source>
</evidence>